<evidence type="ECO:0000256" key="1">
    <source>
        <dbReference type="SAM" id="Phobius"/>
    </source>
</evidence>
<reference evidence="2 3" key="1">
    <citation type="journal article" date="2021" name="Commun. Biol.">
        <title>The genome of Shorea leprosula (Dipterocarpaceae) highlights the ecological relevance of drought in aseasonal tropical rainforests.</title>
        <authorList>
            <person name="Ng K.K.S."/>
            <person name="Kobayashi M.J."/>
            <person name="Fawcett J.A."/>
            <person name="Hatakeyama M."/>
            <person name="Paape T."/>
            <person name="Ng C.H."/>
            <person name="Ang C.C."/>
            <person name="Tnah L.H."/>
            <person name="Lee C.T."/>
            <person name="Nishiyama T."/>
            <person name="Sese J."/>
            <person name="O'Brien M.J."/>
            <person name="Copetti D."/>
            <person name="Mohd Noor M.I."/>
            <person name="Ong R.C."/>
            <person name="Putra M."/>
            <person name="Sireger I.Z."/>
            <person name="Indrioko S."/>
            <person name="Kosugi Y."/>
            <person name="Izuno A."/>
            <person name="Isagi Y."/>
            <person name="Lee S.L."/>
            <person name="Shimizu K.K."/>
        </authorList>
    </citation>
    <scope>NUCLEOTIDE SEQUENCE [LARGE SCALE GENOMIC DNA]</scope>
    <source>
        <strain evidence="2">214</strain>
    </source>
</reference>
<organism evidence="2 3">
    <name type="scientific">Rubroshorea leprosula</name>
    <dbReference type="NCBI Taxonomy" id="152421"/>
    <lineage>
        <taxon>Eukaryota</taxon>
        <taxon>Viridiplantae</taxon>
        <taxon>Streptophyta</taxon>
        <taxon>Embryophyta</taxon>
        <taxon>Tracheophyta</taxon>
        <taxon>Spermatophyta</taxon>
        <taxon>Magnoliopsida</taxon>
        <taxon>eudicotyledons</taxon>
        <taxon>Gunneridae</taxon>
        <taxon>Pentapetalae</taxon>
        <taxon>rosids</taxon>
        <taxon>malvids</taxon>
        <taxon>Malvales</taxon>
        <taxon>Dipterocarpaceae</taxon>
        <taxon>Rubroshorea</taxon>
    </lineage>
</organism>
<comment type="caution">
    <text evidence="2">The sequence shown here is derived from an EMBL/GenBank/DDBJ whole genome shotgun (WGS) entry which is preliminary data.</text>
</comment>
<dbReference type="Gene3D" id="1.20.1250.20">
    <property type="entry name" value="MFS general substrate transporter like domains"/>
    <property type="match status" value="1"/>
</dbReference>
<dbReference type="InterPro" id="IPR036259">
    <property type="entry name" value="MFS_trans_sf"/>
</dbReference>
<keyword evidence="3" id="KW-1185">Reference proteome</keyword>
<gene>
    <name evidence="2" type="ORF">SLEP1_g41594</name>
</gene>
<keyword evidence="1" id="KW-0472">Membrane</keyword>
<evidence type="ECO:0000313" key="3">
    <source>
        <dbReference type="Proteomes" id="UP001054252"/>
    </source>
</evidence>
<name>A0AAV5L712_9ROSI</name>
<evidence type="ECO:0000313" key="2">
    <source>
        <dbReference type="EMBL" id="GKV33043.1"/>
    </source>
</evidence>
<proteinExistence type="predicted"/>
<protein>
    <submittedName>
        <fullName evidence="2">Uncharacterized protein</fullName>
    </submittedName>
</protein>
<keyword evidence="1" id="KW-1133">Transmembrane helix</keyword>
<dbReference type="AlphaFoldDB" id="A0AAV5L712"/>
<dbReference type="EMBL" id="BPVZ01000098">
    <property type="protein sequence ID" value="GKV33043.1"/>
    <property type="molecule type" value="Genomic_DNA"/>
</dbReference>
<feature type="transmembrane region" description="Helical" evidence="1">
    <location>
        <begin position="20"/>
        <end position="40"/>
    </location>
</feature>
<dbReference type="Proteomes" id="UP001054252">
    <property type="component" value="Unassembled WGS sequence"/>
</dbReference>
<sequence length="55" mass="6591">MVPFAFKEYHYHLLHYGHLHYFFWLLTVLSVVNLVVYVLIAKWYTYKTLVGGVSL</sequence>
<accession>A0AAV5L712</accession>
<keyword evidence="1" id="KW-0812">Transmembrane</keyword>